<keyword evidence="2" id="KW-1185">Reference proteome</keyword>
<dbReference type="Proteomes" id="UP000031668">
    <property type="component" value="Unassembled WGS sequence"/>
</dbReference>
<organism evidence="1 2">
    <name type="scientific">Thelohanellus kitauei</name>
    <name type="common">Myxosporean</name>
    <dbReference type="NCBI Taxonomy" id="669202"/>
    <lineage>
        <taxon>Eukaryota</taxon>
        <taxon>Metazoa</taxon>
        <taxon>Cnidaria</taxon>
        <taxon>Myxozoa</taxon>
        <taxon>Myxosporea</taxon>
        <taxon>Bivalvulida</taxon>
        <taxon>Platysporina</taxon>
        <taxon>Myxobolidae</taxon>
        <taxon>Thelohanellus</taxon>
    </lineage>
</organism>
<accession>A0A0C2I915</accession>
<protein>
    <submittedName>
        <fullName evidence="1">Uncharacterized protein</fullName>
    </submittedName>
</protein>
<name>A0A0C2I915_THEKT</name>
<reference evidence="1 2" key="1">
    <citation type="journal article" date="2014" name="Genome Biol. Evol.">
        <title>The genome of the myxosporean Thelohanellus kitauei shows adaptations to nutrient acquisition within its fish host.</title>
        <authorList>
            <person name="Yang Y."/>
            <person name="Xiong J."/>
            <person name="Zhou Z."/>
            <person name="Huo F."/>
            <person name="Miao W."/>
            <person name="Ran C."/>
            <person name="Liu Y."/>
            <person name="Zhang J."/>
            <person name="Feng J."/>
            <person name="Wang M."/>
            <person name="Wang M."/>
            <person name="Wang L."/>
            <person name="Yao B."/>
        </authorList>
    </citation>
    <scope>NUCLEOTIDE SEQUENCE [LARGE SCALE GENOMIC DNA]</scope>
    <source>
        <strain evidence="1">Wuqing</strain>
    </source>
</reference>
<gene>
    <name evidence="1" type="ORF">RF11_13639</name>
</gene>
<proteinExistence type="predicted"/>
<dbReference type="EMBL" id="JWZT01005274">
    <property type="protein sequence ID" value="KII61713.1"/>
    <property type="molecule type" value="Genomic_DNA"/>
</dbReference>
<dbReference type="AlphaFoldDB" id="A0A0C2I915"/>
<evidence type="ECO:0000313" key="2">
    <source>
        <dbReference type="Proteomes" id="UP000031668"/>
    </source>
</evidence>
<sequence length="122" mass="14558">MSIRGIPIKYCFFINQQDLFVRIKNTVNFTQNATSHSEMFQFNTLHPIYIYHILFCSLKTFLRIWTWVDISDDFLIFVFLSLATGRKTMKYKTNKSLNIQEKLEIVDYPNVLFLDIESQIQC</sequence>
<evidence type="ECO:0000313" key="1">
    <source>
        <dbReference type="EMBL" id="KII61713.1"/>
    </source>
</evidence>
<comment type="caution">
    <text evidence="1">The sequence shown here is derived from an EMBL/GenBank/DDBJ whole genome shotgun (WGS) entry which is preliminary data.</text>
</comment>